<dbReference type="InterPro" id="IPR001496">
    <property type="entry name" value="SOCS_box"/>
</dbReference>
<evidence type="ECO:0000313" key="3">
    <source>
        <dbReference type="Proteomes" id="UP000499080"/>
    </source>
</evidence>
<reference evidence="2 3" key="1">
    <citation type="journal article" date="2019" name="Sci. Rep.">
        <title>Orb-weaving spider Araneus ventricosus genome elucidates the spidroin gene catalogue.</title>
        <authorList>
            <person name="Kono N."/>
            <person name="Nakamura H."/>
            <person name="Ohtoshi R."/>
            <person name="Moran D.A.P."/>
            <person name="Shinohara A."/>
            <person name="Yoshida Y."/>
            <person name="Fujiwara M."/>
            <person name="Mori M."/>
            <person name="Tomita M."/>
            <person name="Arakawa K."/>
        </authorList>
    </citation>
    <scope>NUCLEOTIDE SEQUENCE [LARGE SCALE GENOMIC DNA]</scope>
</reference>
<gene>
    <name evidence="2" type="ORF">AVEN_81500_1</name>
</gene>
<dbReference type="SMART" id="SM00969">
    <property type="entry name" value="SOCS_box"/>
    <property type="match status" value="1"/>
</dbReference>
<organism evidence="2 3">
    <name type="scientific">Araneus ventricosus</name>
    <name type="common">Orbweaver spider</name>
    <name type="synonym">Epeira ventricosa</name>
    <dbReference type="NCBI Taxonomy" id="182803"/>
    <lineage>
        <taxon>Eukaryota</taxon>
        <taxon>Metazoa</taxon>
        <taxon>Ecdysozoa</taxon>
        <taxon>Arthropoda</taxon>
        <taxon>Chelicerata</taxon>
        <taxon>Arachnida</taxon>
        <taxon>Araneae</taxon>
        <taxon>Araneomorphae</taxon>
        <taxon>Entelegynae</taxon>
        <taxon>Araneoidea</taxon>
        <taxon>Araneidae</taxon>
        <taxon>Araneus</taxon>
    </lineage>
</organism>
<evidence type="ECO:0000313" key="2">
    <source>
        <dbReference type="EMBL" id="GBM22746.1"/>
    </source>
</evidence>
<sequence length="422" mass="48941">MFPIRHKIQCRMVILEKPDEIAKFSSALGSSIAYLDLSTLEYSKKEKIPFTYGALYKHMEDGVTIMDSLHLDLPNALANYIKTDGIPNCTQNRGAFHIMCFILSYEFIVKPFAEAIGWALRSSRDSLNNLTRLLPLLQQLELCQYTYQNPEIFDDYIAVLIEHPEYPWLKILFLDSCCFHVKFRILKGSEDEVEHFLKAAQALKVNIFPGVAVNTALFSEHLHYFSMRRVNTDFCPLNFCLYNGKIQNALVLLKYGFSIEYEEAFFNNAFRKVIDLLGMPSNGMRAIPLINTRRMLLLFFMIISFSTDSVTSDAFNRIIIPWRKIWRAIADPFLTLEEIRIIFSVITLEFEKHPIYHKIVDAYKNGKICDKDSLDKYQPRSLKHLSRISIRKALFARNELPEGIEKLGNIPIVLKSHLRLYP</sequence>
<feature type="domain" description="SOCS box" evidence="1">
    <location>
        <begin position="374"/>
        <end position="422"/>
    </location>
</feature>
<proteinExistence type="predicted"/>
<dbReference type="CDD" id="cd03587">
    <property type="entry name" value="SOCS"/>
    <property type="match status" value="1"/>
</dbReference>
<keyword evidence="3" id="KW-1185">Reference proteome</keyword>
<dbReference type="Proteomes" id="UP000499080">
    <property type="component" value="Unassembled WGS sequence"/>
</dbReference>
<comment type="caution">
    <text evidence="2">The sequence shown here is derived from an EMBL/GenBank/DDBJ whole genome shotgun (WGS) entry which is preliminary data.</text>
</comment>
<dbReference type="AlphaFoldDB" id="A0A4Y2E342"/>
<dbReference type="PROSITE" id="PS50225">
    <property type="entry name" value="SOCS"/>
    <property type="match status" value="1"/>
</dbReference>
<dbReference type="EMBL" id="BGPR01000485">
    <property type="protein sequence ID" value="GBM22746.1"/>
    <property type="molecule type" value="Genomic_DNA"/>
</dbReference>
<protein>
    <recommendedName>
        <fullName evidence="1">SOCS box domain-containing protein</fullName>
    </recommendedName>
</protein>
<evidence type="ECO:0000259" key="1">
    <source>
        <dbReference type="PROSITE" id="PS50225"/>
    </source>
</evidence>
<accession>A0A4Y2E342</accession>
<dbReference type="OrthoDB" id="6419934at2759"/>
<name>A0A4Y2E342_ARAVE</name>
<dbReference type="Pfam" id="PF07525">
    <property type="entry name" value="SOCS_box"/>
    <property type="match status" value="1"/>
</dbReference>